<dbReference type="KEGG" id="uru:DSM104443_02575"/>
<feature type="repeat" description="TPR" evidence="7">
    <location>
        <begin position="67"/>
        <end position="100"/>
    </location>
</feature>
<keyword evidence="7" id="KW-0802">TPR repeat</keyword>
<keyword evidence="10" id="KW-1185">Reference proteome</keyword>
<keyword evidence="2 6" id="KW-0472">Membrane</keyword>
<keyword evidence="1 6" id="KW-0732">Signal</keyword>
<dbReference type="InterPro" id="IPR039565">
    <property type="entry name" value="BamD-like"/>
</dbReference>
<feature type="domain" description="Outer membrane lipoprotein BamD-like" evidence="8">
    <location>
        <begin position="30"/>
        <end position="236"/>
    </location>
</feature>
<proteinExistence type="inferred from homology"/>
<dbReference type="InterPro" id="IPR019734">
    <property type="entry name" value="TPR_rpt"/>
</dbReference>
<keyword evidence="4 6" id="KW-0998">Cell outer membrane</keyword>
<evidence type="ECO:0000313" key="9">
    <source>
        <dbReference type="EMBL" id="QJR11498.1"/>
    </source>
</evidence>
<dbReference type="Gene3D" id="1.25.40.10">
    <property type="entry name" value="Tetratricopeptide repeat domain"/>
    <property type="match status" value="1"/>
</dbReference>
<reference evidence="9 10" key="1">
    <citation type="submission" date="2020-04" db="EMBL/GenBank/DDBJ databases">
        <title>Usitatibacter rugosus gen. nov., sp. nov. and Usitatibacter palustris sp. nov., novel members of Usitatibacteraceae fam. nov. within the order Nitrosomonadales isolated from soil.</title>
        <authorList>
            <person name="Huber K.J."/>
            <person name="Neumann-Schaal M."/>
            <person name="Geppert A."/>
            <person name="Luckner M."/>
            <person name="Wanner G."/>
            <person name="Overmann J."/>
        </authorList>
    </citation>
    <scope>NUCLEOTIDE SEQUENCE [LARGE SCALE GENOMIC DNA]</scope>
    <source>
        <strain evidence="9 10">0125_3</strain>
    </source>
</reference>
<name>A0A6M4GXA1_9PROT</name>
<dbReference type="NCBIfam" id="TIGR03302">
    <property type="entry name" value="OM_YfiO"/>
    <property type="match status" value="1"/>
</dbReference>
<evidence type="ECO:0000256" key="2">
    <source>
        <dbReference type="ARBA" id="ARBA00023136"/>
    </source>
</evidence>
<organism evidence="9 10">
    <name type="scientific">Usitatibacter rugosus</name>
    <dbReference type="NCBI Taxonomy" id="2732067"/>
    <lineage>
        <taxon>Bacteria</taxon>
        <taxon>Pseudomonadati</taxon>
        <taxon>Pseudomonadota</taxon>
        <taxon>Betaproteobacteria</taxon>
        <taxon>Nitrosomonadales</taxon>
        <taxon>Usitatibacteraceae</taxon>
        <taxon>Usitatibacter</taxon>
    </lineage>
</organism>
<dbReference type="GO" id="GO:0043165">
    <property type="term" value="P:Gram-negative-bacterium-type cell outer membrane assembly"/>
    <property type="evidence" value="ECO:0007669"/>
    <property type="project" value="UniProtKB-UniRule"/>
</dbReference>
<protein>
    <recommendedName>
        <fullName evidence="6">Outer membrane protein assembly factor BamD</fullName>
    </recommendedName>
</protein>
<dbReference type="CDD" id="cd15830">
    <property type="entry name" value="BamD"/>
    <property type="match status" value="1"/>
</dbReference>
<evidence type="ECO:0000256" key="5">
    <source>
        <dbReference type="ARBA" id="ARBA00023288"/>
    </source>
</evidence>
<evidence type="ECO:0000256" key="4">
    <source>
        <dbReference type="ARBA" id="ARBA00023237"/>
    </source>
</evidence>
<dbReference type="HAMAP" id="MF_00922">
    <property type="entry name" value="OM_assembly_BamD"/>
    <property type="match status" value="1"/>
</dbReference>
<dbReference type="PROSITE" id="PS50005">
    <property type="entry name" value="TPR"/>
    <property type="match status" value="1"/>
</dbReference>
<accession>A0A6M4GXA1</accession>
<keyword evidence="3" id="KW-0564">Palmitate</keyword>
<evidence type="ECO:0000259" key="8">
    <source>
        <dbReference type="Pfam" id="PF13525"/>
    </source>
</evidence>
<dbReference type="GO" id="GO:0051205">
    <property type="term" value="P:protein insertion into membrane"/>
    <property type="evidence" value="ECO:0007669"/>
    <property type="project" value="UniProtKB-UniRule"/>
</dbReference>
<dbReference type="GO" id="GO:1990063">
    <property type="term" value="C:Bam protein complex"/>
    <property type="evidence" value="ECO:0007669"/>
    <property type="project" value="TreeGrafter"/>
</dbReference>
<dbReference type="Proteomes" id="UP000501534">
    <property type="component" value="Chromosome"/>
</dbReference>
<evidence type="ECO:0000256" key="7">
    <source>
        <dbReference type="PROSITE-ProRule" id="PRU00339"/>
    </source>
</evidence>
<evidence type="ECO:0000313" key="10">
    <source>
        <dbReference type="Proteomes" id="UP000501534"/>
    </source>
</evidence>
<dbReference type="Pfam" id="PF13525">
    <property type="entry name" value="YfiO"/>
    <property type="match status" value="1"/>
</dbReference>
<dbReference type="InterPro" id="IPR011990">
    <property type="entry name" value="TPR-like_helical_dom_sf"/>
</dbReference>
<comment type="subunit">
    <text evidence="6">Part of the Bam complex.</text>
</comment>
<dbReference type="AlphaFoldDB" id="A0A6M4GXA1"/>
<dbReference type="SUPFAM" id="SSF48452">
    <property type="entry name" value="TPR-like"/>
    <property type="match status" value="1"/>
</dbReference>
<comment type="similarity">
    <text evidence="6">Belongs to the BamD family.</text>
</comment>
<gene>
    <name evidence="6 9" type="primary">bamD</name>
    <name evidence="9" type="ORF">DSM104443_02575</name>
</gene>
<keyword evidence="5" id="KW-0449">Lipoprotein</keyword>
<dbReference type="PANTHER" id="PTHR37423:SF1">
    <property type="entry name" value="OUTER MEMBRANE PROTEIN ASSEMBLY FACTOR BAMD"/>
    <property type="match status" value="1"/>
</dbReference>
<dbReference type="InterPro" id="IPR017689">
    <property type="entry name" value="BamD"/>
</dbReference>
<comment type="subcellular location">
    <subcellularLocation>
        <location evidence="6">Cell outer membrane</location>
    </subcellularLocation>
</comment>
<evidence type="ECO:0000256" key="1">
    <source>
        <dbReference type="ARBA" id="ARBA00022729"/>
    </source>
</evidence>
<comment type="function">
    <text evidence="6">Part of the outer membrane protein assembly complex, which is involved in assembly and insertion of beta-barrel proteins into the outer membrane.</text>
</comment>
<evidence type="ECO:0000256" key="3">
    <source>
        <dbReference type="ARBA" id="ARBA00023139"/>
    </source>
</evidence>
<dbReference type="EMBL" id="CP053069">
    <property type="protein sequence ID" value="QJR11498.1"/>
    <property type="molecule type" value="Genomic_DNA"/>
</dbReference>
<dbReference type="PANTHER" id="PTHR37423">
    <property type="entry name" value="SOLUBLE LYTIC MUREIN TRANSGLYCOSYLASE-RELATED"/>
    <property type="match status" value="1"/>
</dbReference>
<sequence length="263" mass="30053">MGLAALALAVLIGGCGWFGDKKDPKKDWGPSEFYGAAKEELNNGNYENAIKLYEQLESKFPFGKFAQQAQMEIAYAYYKLGDSAQALSAIDRFVKLHPNHPNLDYALYLKGLVNFKEDLGPLARVISQDLADRDPKAARESFEVFKELVNRFPESRYAGDSRERMIYLIEALARHEVHVAQYYLKRRAYLASANRAQDVLTRFPQANPEDRRLALGIMVEAYDRMGMGDLRDDAKKVLARNFPNDPLVAEGKNRTTSWWKFWN</sequence>
<evidence type="ECO:0000256" key="6">
    <source>
        <dbReference type="HAMAP-Rule" id="MF_00922"/>
    </source>
</evidence>